<dbReference type="Pfam" id="PF00440">
    <property type="entry name" value="TetR_N"/>
    <property type="match status" value="1"/>
</dbReference>
<dbReference type="InterPro" id="IPR009057">
    <property type="entry name" value="Homeodomain-like_sf"/>
</dbReference>
<protein>
    <submittedName>
        <fullName evidence="5">TetR/AcrR family transcriptional regulator</fullName>
    </submittedName>
</protein>
<dbReference type="Proteomes" id="UP000220005">
    <property type="component" value="Unassembled WGS sequence"/>
</dbReference>
<evidence type="ECO:0000313" key="4">
    <source>
        <dbReference type="EMBL" id="PDX80811.1"/>
    </source>
</evidence>
<reference evidence="4" key="2">
    <citation type="submission" date="2017-07" db="EMBL/GenBank/DDBJ databases">
        <authorList>
            <person name="Sun Z.S."/>
            <person name="Albrecht U."/>
            <person name="Echele G."/>
            <person name="Lee C.C."/>
        </authorList>
    </citation>
    <scope>NUCLEOTIDE SEQUENCE</scope>
    <source>
        <strain evidence="4">CNCM I 4575</strain>
    </source>
</reference>
<dbReference type="PANTHER" id="PTHR43479">
    <property type="entry name" value="ACREF/ENVCD OPERON REPRESSOR-RELATED"/>
    <property type="match status" value="1"/>
</dbReference>
<keyword evidence="1 2" id="KW-0238">DNA-binding</keyword>
<evidence type="ECO:0000313" key="5">
    <source>
        <dbReference type="EMBL" id="RAW55299.1"/>
    </source>
</evidence>
<dbReference type="RefSeq" id="WP_097839743.1">
    <property type="nucleotide sequence ID" value="NZ_JAWHPV010000003.1"/>
</dbReference>
<dbReference type="PROSITE" id="PS01081">
    <property type="entry name" value="HTH_TETR_1"/>
    <property type="match status" value="1"/>
</dbReference>
<sequence>MPRNIERDKREADRRKNQLIEAGFRLFSQNGIETVSLQKVADAANVSPATMYKYFLTKEKLLIAISAKVWDEVWQEALGDPGTNHFEHFTAYQGIEFYADRMIALYKNRPEVLRFSGEYKTYMNRRGNMEDKQLREHLDVLKPMQLLFHGMYERAKVDGSIRTDIPEEEMFITSSITMLSMAERYAQGLVWLNDPKDDHTQELLHLKEMLLLWCQGEKTGGEV</sequence>
<dbReference type="Proteomes" id="UP000251281">
    <property type="component" value="Unassembled WGS sequence"/>
</dbReference>
<evidence type="ECO:0000256" key="1">
    <source>
        <dbReference type="ARBA" id="ARBA00023125"/>
    </source>
</evidence>
<dbReference type="EMBL" id="NMTY01000024">
    <property type="protein sequence ID" value="PDX80811.1"/>
    <property type="molecule type" value="Genomic_DNA"/>
</dbReference>
<dbReference type="Gene3D" id="1.10.357.10">
    <property type="entry name" value="Tetracycline Repressor, domain 2"/>
    <property type="match status" value="1"/>
</dbReference>
<dbReference type="InterPro" id="IPR023772">
    <property type="entry name" value="DNA-bd_HTH_TetR-type_CS"/>
</dbReference>
<dbReference type="PRINTS" id="PR00455">
    <property type="entry name" value="HTHTETR"/>
</dbReference>
<reference evidence="5 7" key="3">
    <citation type="submission" date="2018-02" db="EMBL/GenBank/DDBJ databases">
        <title>Complete genome sequencing of Faecalibacterium prausnitzii strains isolated from the human gut.</title>
        <authorList>
            <person name="Fitzgerald B.C."/>
            <person name="Shkoporov A.N."/>
            <person name="Ross P.R."/>
            <person name="Hill C."/>
        </authorList>
    </citation>
    <scope>NUCLEOTIDE SEQUENCE [LARGE SCALE GENOMIC DNA]</scope>
    <source>
        <strain evidence="5 7">APC923/51-1</strain>
    </source>
</reference>
<name>A0A2A7AP38_9FIRM</name>
<evidence type="ECO:0000259" key="3">
    <source>
        <dbReference type="PROSITE" id="PS50977"/>
    </source>
</evidence>
<dbReference type="GO" id="GO:0003677">
    <property type="term" value="F:DNA binding"/>
    <property type="evidence" value="ECO:0007669"/>
    <property type="project" value="UniProtKB-UniRule"/>
</dbReference>
<dbReference type="InterPro" id="IPR050624">
    <property type="entry name" value="HTH-type_Tx_Regulator"/>
</dbReference>
<accession>A0A2A7AP38</accession>
<feature type="domain" description="HTH tetR-type" evidence="3">
    <location>
        <begin position="13"/>
        <end position="73"/>
    </location>
</feature>
<dbReference type="EMBL" id="PRLD01000018">
    <property type="protein sequence ID" value="RAW55299.1"/>
    <property type="molecule type" value="Genomic_DNA"/>
</dbReference>
<organism evidence="4 6">
    <name type="scientific">Faecalibacterium prausnitzii</name>
    <dbReference type="NCBI Taxonomy" id="853"/>
    <lineage>
        <taxon>Bacteria</taxon>
        <taxon>Bacillati</taxon>
        <taxon>Bacillota</taxon>
        <taxon>Clostridia</taxon>
        <taxon>Eubacteriales</taxon>
        <taxon>Oscillospiraceae</taxon>
        <taxon>Faecalibacterium</taxon>
    </lineage>
</organism>
<dbReference type="AlphaFoldDB" id="A0A2A7AP38"/>
<dbReference type="PROSITE" id="PS50977">
    <property type="entry name" value="HTH_TETR_2"/>
    <property type="match status" value="1"/>
</dbReference>
<evidence type="ECO:0000313" key="6">
    <source>
        <dbReference type="Proteomes" id="UP000220005"/>
    </source>
</evidence>
<evidence type="ECO:0000313" key="7">
    <source>
        <dbReference type="Proteomes" id="UP000251281"/>
    </source>
</evidence>
<dbReference type="InterPro" id="IPR001647">
    <property type="entry name" value="HTH_TetR"/>
</dbReference>
<comment type="caution">
    <text evidence="4">The sequence shown here is derived from an EMBL/GenBank/DDBJ whole genome shotgun (WGS) entry which is preliminary data.</text>
</comment>
<reference evidence="4 6" key="1">
    <citation type="journal article" date="2017" name="Front. Microbiol.">
        <title>New Insights into the Diversity of the Genus Faecalibacterium.</title>
        <authorList>
            <person name="Benevides L."/>
            <person name="Burman S."/>
            <person name="Martin R."/>
            <person name="Robert V."/>
            <person name="Thomas M."/>
            <person name="Miquel S."/>
            <person name="Chain F."/>
            <person name="Sokol H."/>
            <person name="Bermudez-Humaran L.G."/>
            <person name="Morrison M."/>
            <person name="Langella P."/>
            <person name="Azevedo V.A."/>
            <person name="Chatel J.M."/>
            <person name="Soares S."/>
        </authorList>
    </citation>
    <scope>NUCLEOTIDE SEQUENCE [LARGE SCALE GENOMIC DNA]</scope>
    <source>
        <strain evidence="4 6">CNCM I 4575</strain>
    </source>
</reference>
<feature type="DNA-binding region" description="H-T-H motif" evidence="2">
    <location>
        <begin position="36"/>
        <end position="55"/>
    </location>
</feature>
<evidence type="ECO:0000256" key="2">
    <source>
        <dbReference type="PROSITE-ProRule" id="PRU00335"/>
    </source>
</evidence>
<gene>
    <name evidence="5" type="ORF">C4N24_13430</name>
    <name evidence="4" type="ORF">CGS58_09925</name>
</gene>
<dbReference type="PANTHER" id="PTHR43479:SF11">
    <property type="entry name" value="ACREF_ENVCD OPERON REPRESSOR-RELATED"/>
    <property type="match status" value="1"/>
</dbReference>
<dbReference type="SUPFAM" id="SSF46689">
    <property type="entry name" value="Homeodomain-like"/>
    <property type="match status" value="1"/>
</dbReference>
<proteinExistence type="predicted"/>